<accession>A0ABY8DDX2</accession>
<dbReference type="Proteomes" id="UP001229355">
    <property type="component" value="Chromosome 1"/>
</dbReference>
<name>A0ABY8DDX2_9HYPH</name>
<dbReference type="RefSeq" id="WP_280660486.1">
    <property type="nucleotide sequence ID" value="NZ_CP120373.1"/>
</dbReference>
<organism evidence="1 2">
    <name type="scientific">Sinorhizobium garamanticum</name>
    <dbReference type="NCBI Taxonomy" id="680247"/>
    <lineage>
        <taxon>Bacteria</taxon>
        <taxon>Pseudomonadati</taxon>
        <taxon>Pseudomonadota</taxon>
        <taxon>Alphaproteobacteria</taxon>
        <taxon>Hyphomicrobiales</taxon>
        <taxon>Rhizobiaceae</taxon>
        <taxon>Sinorhizobium/Ensifer group</taxon>
        <taxon>Sinorhizobium</taxon>
    </lineage>
</organism>
<keyword evidence="2" id="KW-1185">Reference proteome</keyword>
<evidence type="ECO:0000313" key="2">
    <source>
        <dbReference type="Proteomes" id="UP001229355"/>
    </source>
</evidence>
<gene>
    <name evidence="1" type="ORF">PZN02_000977</name>
</gene>
<evidence type="ECO:0000313" key="1">
    <source>
        <dbReference type="EMBL" id="WEX88492.1"/>
    </source>
</evidence>
<sequence length="67" mass="7622">MLIKIGSFELEVRRRSLYLGINLGMRWRYQTFRDFSGAGITTSDWTDRKTGRVRTKGPLVDPEGAGS</sequence>
<reference evidence="1 2" key="1">
    <citation type="submission" date="2023-03" db="EMBL/GenBank/DDBJ databases">
        <authorList>
            <person name="Kaur S."/>
            <person name="Espinosa-Saiz D."/>
            <person name="Velazquez E."/>
            <person name="Menendez E."/>
            <person name="diCenzo G.C."/>
        </authorList>
    </citation>
    <scope>NUCLEOTIDE SEQUENCE [LARGE SCALE GENOMIC DNA]</scope>
    <source>
        <strain evidence="1 2">LMG 24692</strain>
    </source>
</reference>
<dbReference type="EMBL" id="CP120373">
    <property type="protein sequence ID" value="WEX88492.1"/>
    <property type="molecule type" value="Genomic_DNA"/>
</dbReference>
<protein>
    <submittedName>
        <fullName evidence="1">Uncharacterized protein</fullName>
    </submittedName>
</protein>
<proteinExistence type="predicted"/>